<feature type="transmembrane region" description="Helical" evidence="14">
    <location>
        <begin position="112"/>
        <end position="137"/>
    </location>
</feature>
<dbReference type="PANTHER" id="PTHR14207">
    <property type="entry name" value="STEROL ISOMERASE"/>
    <property type="match status" value="1"/>
</dbReference>
<organism evidence="16 17">
    <name type="scientific">Lasiosphaeris hirsuta</name>
    <dbReference type="NCBI Taxonomy" id="260670"/>
    <lineage>
        <taxon>Eukaryota</taxon>
        <taxon>Fungi</taxon>
        <taxon>Dikarya</taxon>
        <taxon>Ascomycota</taxon>
        <taxon>Pezizomycotina</taxon>
        <taxon>Sordariomycetes</taxon>
        <taxon>Sordariomycetidae</taxon>
        <taxon>Sordariales</taxon>
        <taxon>Lasiosphaeriaceae</taxon>
        <taxon>Lasiosphaeris</taxon>
    </lineage>
</organism>
<dbReference type="Pfam" id="PF05241">
    <property type="entry name" value="EBP"/>
    <property type="match status" value="1"/>
</dbReference>
<evidence type="ECO:0000256" key="7">
    <source>
        <dbReference type="ARBA" id="ARBA00023011"/>
    </source>
</evidence>
<comment type="caution">
    <text evidence="16">The sequence shown here is derived from an EMBL/GenBank/DDBJ whole genome shotgun (WGS) entry which is preliminary data.</text>
</comment>
<dbReference type="AlphaFoldDB" id="A0AA40DS29"/>
<dbReference type="GO" id="GO:0047750">
    <property type="term" value="F:cholestenol delta-isomerase activity"/>
    <property type="evidence" value="ECO:0007669"/>
    <property type="project" value="InterPro"/>
</dbReference>
<dbReference type="GO" id="GO:0000247">
    <property type="term" value="F:C-8 sterol isomerase activity"/>
    <property type="evidence" value="ECO:0007669"/>
    <property type="project" value="TreeGrafter"/>
</dbReference>
<comment type="similarity">
    <text evidence="2">Belongs to the EBP family.</text>
</comment>
<evidence type="ECO:0000313" key="16">
    <source>
        <dbReference type="EMBL" id="KAK0711247.1"/>
    </source>
</evidence>
<dbReference type="GO" id="GO:0016126">
    <property type="term" value="P:sterol biosynthetic process"/>
    <property type="evidence" value="ECO:0007669"/>
    <property type="project" value="UniProtKB-KW"/>
</dbReference>
<gene>
    <name evidence="16" type="ORF">B0H67DRAFT_491977</name>
</gene>
<keyword evidence="7" id="KW-0756">Sterol biosynthesis</keyword>
<accession>A0AA40DS29</accession>
<feature type="transmembrane region" description="Helical" evidence="14">
    <location>
        <begin position="20"/>
        <end position="46"/>
    </location>
</feature>
<evidence type="ECO:0000256" key="8">
    <source>
        <dbReference type="ARBA" id="ARBA00023098"/>
    </source>
</evidence>
<dbReference type="PROSITE" id="PS51751">
    <property type="entry name" value="EXPERA"/>
    <property type="match status" value="1"/>
</dbReference>
<evidence type="ECO:0000256" key="6">
    <source>
        <dbReference type="ARBA" id="ARBA00022989"/>
    </source>
</evidence>
<dbReference type="GO" id="GO:0005783">
    <property type="term" value="C:endoplasmic reticulum"/>
    <property type="evidence" value="ECO:0007669"/>
    <property type="project" value="TreeGrafter"/>
</dbReference>
<keyword evidence="11" id="KW-0753">Steroid metabolism</keyword>
<comment type="subcellular location">
    <subcellularLocation>
        <location evidence="1">Membrane</location>
        <topology evidence="1">Multi-pass membrane protein</topology>
    </subcellularLocation>
</comment>
<keyword evidence="12" id="KW-0413">Isomerase</keyword>
<feature type="transmembrane region" description="Helical" evidence="14">
    <location>
        <begin position="187"/>
        <end position="209"/>
    </location>
</feature>
<keyword evidence="6 13" id="KW-1133">Transmembrane helix</keyword>
<evidence type="ECO:0000256" key="4">
    <source>
        <dbReference type="ARBA" id="ARBA00022692"/>
    </source>
</evidence>
<evidence type="ECO:0000259" key="15">
    <source>
        <dbReference type="PROSITE" id="PS51751"/>
    </source>
</evidence>
<evidence type="ECO:0000313" key="17">
    <source>
        <dbReference type="Proteomes" id="UP001172102"/>
    </source>
</evidence>
<evidence type="ECO:0000256" key="9">
    <source>
        <dbReference type="ARBA" id="ARBA00023136"/>
    </source>
</evidence>
<keyword evidence="17" id="KW-1185">Reference proteome</keyword>
<evidence type="ECO:0000256" key="12">
    <source>
        <dbReference type="ARBA" id="ARBA00023235"/>
    </source>
</evidence>
<keyword evidence="5" id="KW-0752">Steroid biosynthesis</keyword>
<keyword evidence="9 13" id="KW-0472">Membrane</keyword>
<keyword evidence="10" id="KW-1207">Sterol metabolism</keyword>
<feature type="transmembrane region" description="Helical" evidence="14">
    <location>
        <begin position="58"/>
        <end position="81"/>
    </location>
</feature>
<evidence type="ECO:0000256" key="13">
    <source>
        <dbReference type="PROSITE-ProRule" id="PRU01087"/>
    </source>
</evidence>
<evidence type="ECO:0000256" key="5">
    <source>
        <dbReference type="ARBA" id="ARBA00022955"/>
    </source>
</evidence>
<name>A0AA40DS29_9PEZI</name>
<evidence type="ECO:0000256" key="11">
    <source>
        <dbReference type="ARBA" id="ARBA00023221"/>
    </source>
</evidence>
<dbReference type="InterPro" id="IPR033118">
    <property type="entry name" value="EXPERA"/>
</dbReference>
<dbReference type="InterPro" id="IPR007905">
    <property type="entry name" value="EBP"/>
</dbReference>
<evidence type="ECO:0000256" key="2">
    <source>
        <dbReference type="ARBA" id="ARBA00008337"/>
    </source>
</evidence>
<keyword evidence="8" id="KW-0443">Lipid metabolism</keyword>
<feature type="transmembrane region" description="Helical" evidence="14">
    <location>
        <begin position="149"/>
        <end position="167"/>
    </location>
</feature>
<reference evidence="16" key="1">
    <citation type="submission" date="2023-06" db="EMBL/GenBank/DDBJ databases">
        <title>Genome-scale phylogeny and comparative genomics of the fungal order Sordariales.</title>
        <authorList>
            <consortium name="Lawrence Berkeley National Laboratory"/>
            <person name="Hensen N."/>
            <person name="Bonometti L."/>
            <person name="Westerberg I."/>
            <person name="Brannstrom I.O."/>
            <person name="Guillou S."/>
            <person name="Cros-Aarteil S."/>
            <person name="Calhoun S."/>
            <person name="Haridas S."/>
            <person name="Kuo A."/>
            <person name="Mondo S."/>
            <person name="Pangilinan J."/>
            <person name="Riley R."/>
            <person name="Labutti K."/>
            <person name="Andreopoulos B."/>
            <person name="Lipzen A."/>
            <person name="Chen C."/>
            <person name="Yanf M."/>
            <person name="Daum C."/>
            <person name="Ng V."/>
            <person name="Clum A."/>
            <person name="Steindorff A."/>
            <person name="Ohm R."/>
            <person name="Martin F."/>
            <person name="Silar P."/>
            <person name="Natvig D."/>
            <person name="Lalanne C."/>
            <person name="Gautier V."/>
            <person name="Ament-Velasquez S.L."/>
            <person name="Kruys A."/>
            <person name="Hutchinson M.I."/>
            <person name="Powell A.J."/>
            <person name="Barry K."/>
            <person name="Miller A.N."/>
            <person name="Grigoriev I.V."/>
            <person name="Debuchy R."/>
            <person name="Gladieux P."/>
            <person name="Thoren M.H."/>
            <person name="Johannesson H."/>
        </authorList>
    </citation>
    <scope>NUCLEOTIDE SEQUENCE</scope>
    <source>
        <strain evidence="16">SMH4607-1</strain>
    </source>
</reference>
<keyword evidence="3" id="KW-0444">Lipid biosynthesis</keyword>
<feature type="domain" description="EXPERA" evidence="15">
    <location>
        <begin position="56"/>
        <end position="208"/>
    </location>
</feature>
<dbReference type="GO" id="GO:0016020">
    <property type="term" value="C:membrane"/>
    <property type="evidence" value="ECO:0007669"/>
    <property type="project" value="UniProtKB-SubCell"/>
</dbReference>
<dbReference type="GO" id="GO:0004769">
    <property type="term" value="F:steroid Delta-isomerase activity"/>
    <property type="evidence" value="ECO:0007669"/>
    <property type="project" value="TreeGrafter"/>
</dbReference>
<evidence type="ECO:0000256" key="10">
    <source>
        <dbReference type="ARBA" id="ARBA00023166"/>
    </source>
</evidence>
<proteinExistence type="inferred from homology"/>
<evidence type="ECO:0000256" key="1">
    <source>
        <dbReference type="ARBA" id="ARBA00004141"/>
    </source>
</evidence>
<evidence type="ECO:0000256" key="14">
    <source>
        <dbReference type="SAM" id="Phobius"/>
    </source>
</evidence>
<dbReference type="PANTHER" id="PTHR14207:SF0">
    <property type="entry name" value="3-BETA-HYDROXYSTEROID-DELTA(8),DELTA(7)-ISOMERASE"/>
    <property type="match status" value="1"/>
</dbReference>
<protein>
    <submittedName>
        <fullName evidence="16">Emopamil binding protein</fullName>
    </submittedName>
</protein>
<dbReference type="Proteomes" id="UP001172102">
    <property type="component" value="Unassembled WGS sequence"/>
</dbReference>
<dbReference type="EMBL" id="JAUKUA010000005">
    <property type="protein sequence ID" value="KAK0711247.1"/>
    <property type="molecule type" value="Genomic_DNA"/>
</dbReference>
<keyword evidence="4 13" id="KW-0812">Transmembrane</keyword>
<evidence type="ECO:0000256" key="3">
    <source>
        <dbReference type="ARBA" id="ARBA00022516"/>
    </source>
</evidence>
<sequence length="233" mass="26283">MHGHPYYPPGVKIPGRYSPNVLAVPVLLGAFGIILIAIVAVVQLLAKQVNPAIGRPEQLTLAWFTLCAFLHCFFEAGYFILNHESIAASQHLFAQLWKEYALSDSRYMTSDPFMLCIEALTVFIWGPLSILTAILIIRDKASNTTGLRHILQSIVSVGHLYGVALYYGTCYFEERYNGVSYNRPEFLYYWAYYVGLNSPWAVVPAVLLYRSSRAVSRAFQPSQSNATDFKKQR</sequence>